<comment type="caution">
    <text evidence="1">The sequence shown here is derived from an EMBL/GenBank/DDBJ whole genome shotgun (WGS) entry which is preliminary data.</text>
</comment>
<keyword evidence="2" id="KW-1185">Reference proteome</keyword>
<protein>
    <submittedName>
        <fullName evidence="1">Hotdog fold domain-containing protein</fullName>
    </submittedName>
</protein>
<dbReference type="CDD" id="cd03440">
    <property type="entry name" value="hot_dog"/>
    <property type="match status" value="1"/>
</dbReference>
<dbReference type="Gene3D" id="3.10.129.10">
    <property type="entry name" value="Hotdog Thioesterase"/>
    <property type="match status" value="1"/>
</dbReference>
<organism evidence="1 2">
    <name type="scientific">Anoxynatronum sibiricum</name>
    <dbReference type="NCBI Taxonomy" id="210623"/>
    <lineage>
        <taxon>Bacteria</taxon>
        <taxon>Bacillati</taxon>
        <taxon>Bacillota</taxon>
        <taxon>Clostridia</taxon>
        <taxon>Eubacteriales</taxon>
        <taxon>Clostridiaceae</taxon>
        <taxon>Anoxynatronum</taxon>
    </lineage>
</organism>
<gene>
    <name evidence="1" type="ORF">AAIG11_11895</name>
</gene>
<dbReference type="RefSeq" id="WP_343186484.1">
    <property type="nucleotide sequence ID" value="NZ_JBCITM010000012.1"/>
</dbReference>
<dbReference type="Proteomes" id="UP001407405">
    <property type="component" value="Unassembled WGS sequence"/>
</dbReference>
<dbReference type="InterPro" id="IPR029069">
    <property type="entry name" value="HotDog_dom_sf"/>
</dbReference>
<sequence>MIGEKVIIRTRMSTADAHYAGDLVNGSKILDFFGDVATELLIRLDGDEGLFRAYEQVDFLAPIYAGDFMEYHGWIEEMGNSSRKAKFEAYKVIQLVNDPGMSESAAEVLEEPILCGTATGVMVVKKELQRGAQDPAFQR</sequence>
<accession>A0ABU9VVI6</accession>
<evidence type="ECO:0000313" key="2">
    <source>
        <dbReference type="Proteomes" id="UP001407405"/>
    </source>
</evidence>
<name>A0ABU9VVI6_9CLOT</name>
<dbReference type="SUPFAM" id="SSF54637">
    <property type="entry name" value="Thioesterase/thiol ester dehydrase-isomerase"/>
    <property type="match status" value="1"/>
</dbReference>
<dbReference type="EMBL" id="JBCITM010000012">
    <property type="protein sequence ID" value="MEN1761184.1"/>
    <property type="molecule type" value="Genomic_DNA"/>
</dbReference>
<reference evidence="1 2" key="1">
    <citation type="submission" date="2024-04" db="EMBL/GenBank/DDBJ databases">
        <title>Genome sequencing and metabolic network reconstruction of aminoacids and betaine degradation by Anoxynatronum sibiricum.</title>
        <authorList>
            <person name="Detkova E.N."/>
            <person name="Boltjanskaja Y.V."/>
            <person name="Mardanov A.V."/>
            <person name="Kevbrin V."/>
        </authorList>
    </citation>
    <scope>NUCLEOTIDE SEQUENCE [LARGE SCALE GENOMIC DNA]</scope>
    <source>
        <strain evidence="1 2">Z-7981</strain>
    </source>
</reference>
<proteinExistence type="predicted"/>
<evidence type="ECO:0000313" key="1">
    <source>
        <dbReference type="EMBL" id="MEN1761184.1"/>
    </source>
</evidence>